<sequence length="55" mass="5862">MTDRDIKSAVASGAQRIANVYESLGAAPQCAKCTTNIRDIIRESAGNNAPVTVRR</sequence>
<dbReference type="EMBL" id="JAFLNC010000006">
    <property type="protein sequence ID" value="MBO0335176.1"/>
    <property type="molecule type" value="Genomic_DNA"/>
</dbReference>
<dbReference type="InterPro" id="IPR007419">
    <property type="entry name" value="BFD-like_2Fe2S-bd_dom"/>
</dbReference>
<dbReference type="InterPro" id="IPR041854">
    <property type="entry name" value="BFD-like_2Fe2S-bd_dom_sf"/>
</dbReference>
<dbReference type="Proteomes" id="UP000664761">
    <property type="component" value="Unassembled WGS sequence"/>
</dbReference>
<evidence type="ECO:0000313" key="2">
    <source>
        <dbReference type="EMBL" id="MBO0335176.1"/>
    </source>
</evidence>
<dbReference type="Gene3D" id="1.10.10.1100">
    <property type="entry name" value="BFD-like [2Fe-2S]-binding domain"/>
    <property type="match status" value="1"/>
</dbReference>
<evidence type="ECO:0000313" key="3">
    <source>
        <dbReference type="Proteomes" id="UP000664761"/>
    </source>
</evidence>
<accession>A0ABS3F9G8</accession>
<name>A0ABS3F9G8_9PROT</name>
<organism evidence="2 3">
    <name type="scientific">Sneathiella sedimenti</name>
    <dbReference type="NCBI Taxonomy" id="2816034"/>
    <lineage>
        <taxon>Bacteria</taxon>
        <taxon>Pseudomonadati</taxon>
        <taxon>Pseudomonadota</taxon>
        <taxon>Alphaproteobacteria</taxon>
        <taxon>Sneathiellales</taxon>
        <taxon>Sneathiellaceae</taxon>
        <taxon>Sneathiella</taxon>
    </lineage>
</organism>
<proteinExistence type="predicted"/>
<gene>
    <name evidence="2" type="ORF">J0X12_16255</name>
</gene>
<feature type="domain" description="BFD-like [2Fe-2S]-binding" evidence="1">
    <location>
        <begin position="2"/>
        <end position="43"/>
    </location>
</feature>
<comment type="caution">
    <text evidence="2">The sequence shown here is derived from an EMBL/GenBank/DDBJ whole genome shotgun (WGS) entry which is preliminary data.</text>
</comment>
<dbReference type="Pfam" id="PF04324">
    <property type="entry name" value="Fer2_BFD"/>
    <property type="match status" value="1"/>
</dbReference>
<reference evidence="2 3" key="1">
    <citation type="submission" date="2021-03" db="EMBL/GenBank/DDBJ databases">
        <title>Sneathiella sp. CAU 1612 isolated from Kang Won-do.</title>
        <authorList>
            <person name="Kim W."/>
        </authorList>
    </citation>
    <scope>NUCLEOTIDE SEQUENCE [LARGE SCALE GENOMIC DNA]</scope>
    <source>
        <strain evidence="2 3">CAU 1612</strain>
    </source>
</reference>
<protein>
    <submittedName>
        <fullName evidence="2">(2Fe-2S)-binding protein</fullName>
    </submittedName>
</protein>
<keyword evidence="3" id="KW-1185">Reference proteome</keyword>
<evidence type="ECO:0000259" key="1">
    <source>
        <dbReference type="Pfam" id="PF04324"/>
    </source>
</evidence>